<dbReference type="PANTHER" id="PTHR13370">
    <property type="entry name" value="RNA METHYLASE-RELATED"/>
    <property type="match status" value="1"/>
</dbReference>
<keyword evidence="4" id="KW-0949">S-adenosyl-L-methionine</keyword>
<dbReference type="CDD" id="cd00146">
    <property type="entry name" value="PKD"/>
    <property type="match status" value="1"/>
</dbReference>
<sequence>MVELIWDGKYDAQGRRVAPLRLKLPFQTVETVNESTETRQRSLFGPARHSEWRNRLIWGDKKYVLPALLDEFAGKVDLIYIDPPFATGADFSFQVEVEGEEFTKEASIIEQKAYRDTWGRGDDSYLQWFNETIILLHELLTYKGSLYVHLDWHMVHYAQVVLDEVFGRGNFVNQIVWHYYNKFQGNINHFPANHDLILWYRKGEKFVFIPQYEKRDKPVKQLKRAWDKEKEAIVNVKDEAGKVIYQESTTRRVDDVWRLSMLQPADKTENLGYPTQKPEALLERIINASSNENDLILDCFAGSGTTAAVAEKLGRRWITCDLGRFAVHTTRKRLLGIPNVRPFVVQNLGKYERQAWQAAEFGNAERAAEINGRYRRFILDLYGARPIEGYNWLHGLKGGRMVHVGPVDSPISPADVTQIAIEFRKAIGRGQDAPALAAVDVLGWDFAFELNEVARQQAEAANLNVRFVRIPREVLEQKAVDQGDIRFFELAALAVDVHVETGRRPVSTDDAHNHVETGRRPVSTKGGDNQMETGRRPVSTADVTLKLTDFVIPPDDVPDDVQRAISHWAQWIDYWAVDWDNRGDTFHNMWQTYRTRGKKKGGEALQLQTTHRYEQPGDYTIMVKVIDILGNDTTKTVKVTVL</sequence>
<feature type="region of interest" description="Disordered" evidence="5">
    <location>
        <begin position="504"/>
        <end position="535"/>
    </location>
</feature>
<evidence type="ECO:0000256" key="3">
    <source>
        <dbReference type="ARBA" id="ARBA00022679"/>
    </source>
</evidence>
<dbReference type="PROSITE" id="PS00092">
    <property type="entry name" value="N6_MTASE"/>
    <property type="match status" value="1"/>
</dbReference>
<evidence type="ECO:0000313" key="8">
    <source>
        <dbReference type="Proteomes" id="UP000215027"/>
    </source>
</evidence>
<evidence type="ECO:0000313" key="7">
    <source>
        <dbReference type="EMBL" id="CUS06274.1"/>
    </source>
</evidence>
<dbReference type="KEGG" id="pbf:CFX0092_B0740"/>
<dbReference type="PANTHER" id="PTHR13370:SF24">
    <property type="entry name" value="TYPE III RESTRICTION-MODIFICATION ENZYME STYLTI MOD SUBUNIT"/>
    <property type="match status" value="1"/>
</dbReference>
<dbReference type="GO" id="GO:0003677">
    <property type="term" value="F:DNA binding"/>
    <property type="evidence" value="ECO:0007669"/>
    <property type="project" value="InterPro"/>
</dbReference>
<dbReference type="Gene3D" id="3.40.50.150">
    <property type="entry name" value="Vaccinia Virus protein VP39"/>
    <property type="match status" value="1"/>
</dbReference>
<dbReference type="InterPro" id="IPR000601">
    <property type="entry name" value="PKD_dom"/>
</dbReference>
<reference evidence="7" key="1">
    <citation type="submission" date="2016-01" db="EMBL/GenBank/DDBJ databases">
        <authorList>
            <person name="Mcilroy J.S."/>
            <person name="Karst M S."/>
            <person name="Albertsen M."/>
        </authorList>
    </citation>
    <scope>NUCLEOTIDE SEQUENCE</scope>
    <source>
        <strain evidence="7">Cfx-K</strain>
    </source>
</reference>
<dbReference type="InterPro" id="IPR029063">
    <property type="entry name" value="SAM-dependent_MTases_sf"/>
</dbReference>
<dbReference type="SUPFAM" id="SSF49299">
    <property type="entry name" value="PKD domain"/>
    <property type="match status" value="1"/>
</dbReference>
<dbReference type="InterPro" id="IPR013783">
    <property type="entry name" value="Ig-like_fold"/>
</dbReference>
<dbReference type="REBASE" id="154726">
    <property type="entry name" value="M.AspCfxKORF740P"/>
</dbReference>
<comment type="similarity">
    <text evidence="1">Belongs to the N(4)/N(6)-methyltransferase family.</text>
</comment>
<keyword evidence="3" id="KW-0808">Transferase</keyword>
<dbReference type="SUPFAM" id="SSF53335">
    <property type="entry name" value="S-adenosyl-L-methionine-dependent methyltransferases"/>
    <property type="match status" value="1"/>
</dbReference>
<dbReference type="GO" id="GO:0008170">
    <property type="term" value="F:N-methyltransferase activity"/>
    <property type="evidence" value="ECO:0007669"/>
    <property type="project" value="InterPro"/>
</dbReference>
<evidence type="ECO:0000256" key="4">
    <source>
        <dbReference type="ARBA" id="ARBA00022691"/>
    </source>
</evidence>
<evidence type="ECO:0000256" key="5">
    <source>
        <dbReference type="SAM" id="MobiDB-lite"/>
    </source>
</evidence>
<keyword evidence="8" id="KW-1185">Reference proteome</keyword>
<protein>
    <submittedName>
        <fullName evidence="7">DNA methylase N-4/N-6 domain protein</fullName>
    </submittedName>
</protein>
<dbReference type="RefSeq" id="WP_095045571.1">
    <property type="nucleotide sequence ID" value="NZ_LN890656.1"/>
</dbReference>
<accession>A0A160T818</accession>
<dbReference type="AlphaFoldDB" id="A0A160T818"/>
<dbReference type="GO" id="GO:0005737">
    <property type="term" value="C:cytoplasm"/>
    <property type="evidence" value="ECO:0007669"/>
    <property type="project" value="TreeGrafter"/>
</dbReference>
<dbReference type="InterPro" id="IPR035986">
    <property type="entry name" value="PKD_dom_sf"/>
</dbReference>
<dbReference type="OrthoDB" id="9800801at2"/>
<dbReference type="InterPro" id="IPR002052">
    <property type="entry name" value="DNA_methylase_N6_adenine_CS"/>
</dbReference>
<proteinExistence type="inferred from homology"/>
<dbReference type="Pfam" id="PF01555">
    <property type="entry name" value="N6_N4_Mtase"/>
    <property type="match status" value="1"/>
</dbReference>
<feature type="compositionally biased region" description="Basic and acidic residues" evidence="5">
    <location>
        <begin position="504"/>
        <end position="519"/>
    </location>
</feature>
<feature type="domain" description="PKD" evidence="6">
    <location>
        <begin position="601"/>
        <end position="642"/>
    </location>
</feature>
<organism evidence="7 8">
    <name type="scientific">Candidatus Promineifilum breve</name>
    <dbReference type="NCBI Taxonomy" id="1806508"/>
    <lineage>
        <taxon>Bacteria</taxon>
        <taxon>Bacillati</taxon>
        <taxon>Chloroflexota</taxon>
        <taxon>Ardenticatenia</taxon>
        <taxon>Candidatus Promineifilales</taxon>
        <taxon>Candidatus Promineifilaceae</taxon>
        <taxon>Candidatus Promineifilum</taxon>
    </lineage>
</organism>
<dbReference type="InterPro" id="IPR002295">
    <property type="entry name" value="N4/N6-MTase_EcoPI_Mod-like"/>
</dbReference>
<dbReference type="PROSITE" id="PS50093">
    <property type="entry name" value="PKD"/>
    <property type="match status" value="1"/>
</dbReference>
<evidence type="ECO:0000259" key="6">
    <source>
        <dbReference type="PROSITE" id="PS50093"/>
    </source>
</evidence>
<gene>
    <name evidence="7" type="ORF">CFX0092_B0740</name>
</gene>
<evidence type="ECO:0000256" key="2">
    <source>
        <dbReference type="ARBA" id="ARBA00022603"/>
    </source>
</evidence>
<dbReference type="InterPro" id="IPR002941">
    <property type="entry name" value="DNA_methylase_N4/N6"/>
</dbReference>
<name>A0A160T818_9CHLR</name>
<dbReference type="Proteomes" id="UP000215027">
    <property type="component" value="Chromosome II"/>
</dbReference>
<dbReference type="GO" id="GO:0032259">
    <property type="term" value="P:methylation"/>
    <property type="evidence" value="ECO:0007669"/>
    <property type="project" value="UniProtKB-KW"/>
</dbReference>
<evidence type="ECO:0000256" key="1">
    <source>
        <dbReference type="ARBA" id="ARBA00006594"/>
    </source>
</evidence>
<dbReference type="PRINTS" id="PR00506">
    <property type="entry name" value="D21N6MTFRASE"/>
</dbReference>
<keyword evidence="2 7" id="KW-0489">Methyltransferase</keyword>
<dbReference type="Gene3D" id="2.60.40.10">
    <property type="entry name" value="Immunoglobulins"/>
    <property type="match status" value="1"/>
</dbReference>
<dbReference type="EMBL" id="LN890656">
    <property type="protein sequence ID" value="CUS06274.1"/>
    <property type="molecule type" value="Genomic_DNA"/>
</dbReference>